<dbReference type="SUPFAM" id="SSF46955">
    <property type="entry name" value="Putative DNA-binding domain"/>
    <property type="match status" value="1"/>
</dbReference>
<dbReference type="InterPro" id="IPR047057">
    <property type="entry name" value="MerR_fam"/>
</dbReference>
<gene>
    <name evidence="3" type="ORF">SAMN04488105_13618</name>
</gene>
<dbReference type="CDD" id="cd04785">
    <property type="entry name" value="HTH_CadR-PbrR-like"/>
    <property type="match status" value="1"/>
</dbReference>
<dbReference type="OrthoDB" id="9802944at2"/>
<keyword evidence="1 3" id="KW-0238">DNA-binding</keyword>
<feature type="domain" description="HTH merR-type" evidence="2">
    <location>
        <begin position="3"/>
        <end position="72"/>
    </location>
</feature>
<dbReference type="GO" id="GO:0003700">
    <property type="term" value="F:DNA-binding transcription factor activity"/>
    <property type="evidence" value="ECO:0007669"/>
    <property type="project" value="InterPro"/>
</dbReference>
<dbReference type="STRING" id="282683.SAMN04488105_13618"/>
<dbReference type="PANTHER" id="PTHR30204">
    <property type="entry name" value="REDOX-CYCLING DRUG-SENSING TRANSCRIPTIONAL ACTIVATOR SOXR"/>
    <property type="match status" value="1"/>
</dbReference>
<dbReference type="GO" id="GO:0003677">
    <property type="term" value="F:DNA binding"/>
    <property type="evidence" value="ECO:0007669"/>
    <property type="project" value="UniProtKB-KW"/>
</dbReference>
<evidence type="ECO:0000313" key="3">
    <source>
        <dbReference type="EMBL" id="SDF61704.1"/>
    </source>
</evidence>
<dbReference type="InterPro" id="IPR000551">
    <property type="entry name" value="MerR-type_HTH_dom"/>
</dbReference>
<organism evidence="3 4">
    <name type="scientific">Salipiger thiooxidans</name>
    <dbReference type="NCBI Taxonomy" id="282683"/>
    <lineage>
        <taxon>Bacteria</taxon>
        <taxon>Pseudomonadati</taxon>
        <taxon>Pseudomonadota</taxon>
        <taxon>Alphaproteobacteria</taxon>
        <taxon>Rhodobacterales</taxon>
        <taxon>Roseobacteraceae</taxon>
        <taxon>Salipiger</taxon>
    </lineage>
</organism>
<evidence type="ECO:0000259" key="2">
    <source>
        <dbReference type="PROSITE" id="PS50937"/>
    </source>
</evidence>
<dbReference type="SMART" id="SM00422">
    <property type="entry name" value="HTH_MERR"/>
    <property type="match status" value="1"/>
</dbReference>
<sequence length="140" mass="15382">MQGHSIGALSKRTGVKVTTIRYYEGRGLLPDPGRTGGGQRRYGDAELDRLSFIAHARQLGFDLDAIAELIALQEAPQAAHGDAHRIAKDRIIEVRDRIARLRRLEAELVRVVNACDGQSDGQPCRVLHALADHQACEGEH</sequence>
<name>A0A1G7MJ44_9RHOB</name>
<evidence type="ECO:0000313" key="4">
    <source>
        <dbReference type="Proteomes" id="UP000198994"/>
    </source>
</evidence>
<proteinExistence type="predicted"/>
<dbReference type="InterPro" id="IPR009061">
    <property type="entry name" value="DNA-bd_dom_put_sf"/>
</dbReference>
<dbReference type="Proteomes" id="UP000198994">
    <property type="component" value="Unassembled WGS sequence"/>
</dbReference>
<dbReference type="EMBL" id="FNAV01000036">
    <property type="protein sequence ID" value="SDF61704.1"/>
    <property type="molecule type" value="Genomic_DNA"/>
</dbReference>
<dbReference type="PANTHER" id="PTHR30204:SF92">
    <property type="entry name" value="HTH-TYPE TRANSCRIPTIONAL REGULATOR ZNTR"/>
    <property type="match status" value="1"/>
</dbReference>
<dbReference type="RefSeq" id="WP_089964126.1">
    <property type="nucleotide sequence ID" value="NZ_FNAV01000036.1"/>
</dbReference>
<reference evidence="4" key="1">
    <citation type="submission" date="2016-10" db="EMBL/GenBank/DDBJ databases">
        <authorList>
            <person name="Varghese N."/>
            <person name="Submissions S."/>
        </authorList>
    </citation>
    <scope>NUCLEOTIDE SEQUENCE [LARGE SCALE GENOMIC DNA]</scope>
    <source>
        <strain evidence="4">DSM 10146</strain>
    </source>
</reference>
<keyword evidence="4" id="KW-1185">Reference proteome</keyword>
<accession>A0A1G7MJ44</accession>
<dbReference type="AlphaFoldDB" id="A0A1G7MJ44"/>
<evidence type="ECO:0000256" key="1">
    <source>
        <dbReference type="ARBA" id="ARBA00023125"/>
    </source>
</evidence>
<dbReference type="Gene3D" id="1.10.1660.10">
    <property type="match status" value="1"/>
</dbReference>
<dbReference type="PROSITE" id="PS00552">
    <property type="entry name" value="HTH_MERR_1"/>
    <property type="match status" value="1"/>
</dbReference>
<dbReference type="PRINTS" id="PR00040">
    <property type="entry name" value="HTHMERR"/>
</dbReference>
<dbReference type="PROSITE" id="PS50937">
    <property type="entry name" value="HTH_MERR_2"/>
    <property type="match status" value="1"/>
</dbReference>
<protein>
    <submittedName>
        <fullName evidence="3">DNA-binding transcriptional regulator, MerR family</fullName>
    </submittedName>
</protein>
<dbReference type="Pfam" id="PF13411">
    <property type="entry name" value="MerR_1"/>
    <property type="match status" value="1"/>
</dbReference>